<sequence>MATVGDGQTKEEAEQGRLAGAVRSDQTMDLTLRHIQIYAIERDDVTETLGDPACPECLRLVHEPLLPKNPQDHRGGHAKQAGTVG</sequence>
<name>A0ABQ3QT80_9ACTN</name>
<evidence type="ECO:0000256" key="1">
    <source>
        <dbReference type="SAM" id="MobiDB-lite"/>
    </source>
</evidence>
<reference evidence="2" key="1">
    <citation type="submission" date="2024-05" db="EMBL/GenBank/DDBJ databases">
        <title>Whole genome shotgun sequence of Streptomyces violascens NBRC 12920.</title>
        <authorList>
            <person name="Komaki H."/>
            <person name="Tamura T."/>
        </authorList>
    </citation>
    <scope>NUCLEOTIDE SEQUENCE</scope>
    <source>
        <strain evidence="2">NBRC 12920</strain>
    </source>
</reference>
<feature type="region of interest" description="Disordered" evidence="1">
    <location>
        <begin position="1"/>
        <end position="21"/>
    </location>
</feature>
<evidence type="ECO:0000313" key="3">
    <source>
        <dbReference type="Proteomes" id="UP001050808"/>
    </source>
</evidence>
<dbReference type="EMBL" id="BNDY01000017">
    <property type="protein sequence ID" value="GHI40494.1"/>
    <property type="molecule type" value="Genomic_DNA"/>
</dbReference>
<accession>A0ABQ3QT80</accession>
<keyword evidence="3" id="KW-1185">Reference proteome</keyword>
<organism evidence="2 3">
    <name type="scientific">Streptomyces violascens</name>
    <dbReference type="NCBI Taxonomy" id="67381"/>
    <lineage>
        <taxon>Bacteria</taxon>
        <taxon>Bacillati</taxon>
        <taxon>Actinomycetota</taxon>
        <taxon>Actinomycetes</taxon>
        <taxon>Kitasatosporales</taxon>
        <taxon>Streptomycetaceae</taxon>
        <taxon>Streptomyces</taxon>
    </lineage>
</organism>
<dbReference type="Proteomes" id="UP001050808">
    <property type="component" value="Unassembled WGS sequence"/>
</dbReference>
<proteinExistence type="predicted"/>
<evidence type="ECO:0000313" key="2">
    <source>
        <dbReference type="EMBL" id="GHI40494.1"/>
    </source>
</evidence>
<comment type="caution">
    <text evidence="2">The sequence shown here is derived from an EMBL/GenBank/DDBJ whole genome shotgun (WGS) entry which is preliminary data.</text>
</comment>
<gene>
    <name evidence="2" type="ORF">Sviol_49020</name>
</gene>
<feature type="region of interest" description="Disordered" evidence="1">
    <location>
        <begin position="65"/>
        <end position="85"/>
    </location>
</feature>
<protein>
    <submittedName>
        <fullName evidence="2">Uncharacterized protein</fullName>
    </submittedName>
</protein>